<dbReference type="InterPro" id="IPR009057">
    <property type="entry name" value="Homeodomain-like_sf"/>
</dbReference>
<dbReference type="PRINTS" id="PR00455">
    <property type="entry name" value="HTHTETR"/>
</dbReference>
<feature type="DNA-binding region" description="H-T-H motif" evidence="4">
    <location>
        <begin position="41"/>
        <end position="60"/>
    </location>
</feature>
<dbReference type="InterPro" id="IPR001647">
    <property type="entry name" value="HTH_TetR"/>
</dbReference>
<name>A0A1T4Y1I8_9MICO</name>
<evidence type="ECO:0000313" key="7">
    <source>
        <dbReference type="EMBL" id="SKA95493.1"/>
    </source>
</evidence>
<gene>
    <name evidence="7" type="ORF">SAMN06295879_2009</name>
</gene>
<protein>
    <submittedName>
        <fullName evidence="7">Transcriptional regulator, TetR family</fullName>
    </submittedName>
</protein>
<feature type="region of interest" description="Disordered" evidence="5">
    <location>
        <begin position="209"/>
        <end position="259"/>
    </location>
</feature>
<dbReference type="AlphaFoldDB" id="A0A1T4Y1I8"/>
<dbReference type="PROSITE" id="PS50977">
    <property type="entry name" value="HTH_TETR_2"/>
    <property type="match status" value="1"/>
</dbReference>
<dbReference type="InterPro" id="IPR011075">
    <property type="entry name" value="TetR_C"/>
</dbReference>
<reference evidence="8" key="1">
    <citation type="submission" date="2017-02" db="EMBL/GenBank/DDBJ databases">
        <authorList>
            <person name="Varghese N."/>
            <person name="Submissions S."/>
        </authorList>
    </citation>
    <scope>NUCLEOTIDE SEQUENCE [LARGE SCALE GENOMIC DNA]</scope>
    <source>
        <strain evidence="8">VKM Ac-2052</strain>
    </source>
</reference>
<dbReference type="InterPro" id="IPR036271">
    <property type="entry name" value="Tet_transcr_reg_TetR-rel_C_sf"/>
</dbReference>
<keyword evidence="3" id="KW-0804">Transcription</keyword>
<dbReference type="SUPFAM" id="SSF48498">
    <property type="entry name" value="Tetracyclin repressor-like, C-terminal domain"/>
    <property type="match status" value="1"/>
</dbReference>
<evidence type="ECO:0000259" key="6">
    <source>
        <dbReference type="PROSITE" id="PS50977"/>
    </source>
</evidence>
<feature type="domain" description="HTH tetR-type" evidence="6">
    <location>
        <begin position="18"/>
        <end position="78"/>
    </location>
</feature>
<dbReference type="Pfam" id="PF00440">
    <property type="entry name" value="TetR_N"/>
    <property type="match status" value="1"/>
</dbReference>
<evidence type="ECO:0000256" key="3">
    <source>
        <dbReference type="ARBA" id="ARBA00023163"/>
    </source>
</evidence>
<dbReference type="PANTHER" id="PTHR47506:SF3">
    <property type="entry name" value="HTH-TYPE TRANSCRIPTIONAL REGULATOR LMRA"/>
    <property type="match status" value="1"/>
</dbReference>
<sequence length="259" mass="27155">MSTATLSARRPALTAKGAATRARIVEAAATLARQRGAARTSIDEVRAEAQVSASQLYHYFSDKNELMRAVVEHEAVVAIEEQSQLAAVDSIESLRAWRDAVVDHAGRRGFRGWSPLGSLASELIDTDPDARSGLVDGFGLWLAPVRAGLLAMQASGALRPGADPDALAAGLLASLQGGLLVSRVLEETTPLEAALDAAIARIESFAPRTSLAPSPADSAPRQPLAPAVRRTPASPTRASGAVPTSAPRTPLRPRRPLAR</sequence>
<dbReference type="SUPFAM" id="SSF46689">
    <property type="entry name" value="Homeodomain-like"/>
    <property type="match status" value="1"/>
</dbReference>
<evidence type="ECO:0000256" key="1">
    <source>
        <dbReference type="ARBA" id="ARBA00023015"/>
    </source>
</evidence>
<evidence type="ECO:0000256" key="4">
    <source>
        <dbReference type="PROSITE-ProRule" id="PRU00335"/>
    </source>
</evidence>
<dbReference type="Gene3D" id="1.10.357.10">
    <property type="entry name" value="Tetracycline Repressor, domain 2"/>
    <property type="match status" value="1"/>
</dbReference>
<dbReference type="RefSeq" id="WP_078714292.1">
    <property type="nucleotide sequence ID" value="NZ_FUYG01000005.1"/>
</dbReference>
<keyword evidence="1" id="KW-0805">Transcription regulation</keyword>
<accession>A0A1T4Y1I8</accession>
<dbReference type="PANTHER" id="PTHR47506">
    <property type="entry name" value="TRANSCRIPTIONAL REGULATORY PROTEIN"/>
    <property type="match status" value="1"/>
</dbReference>
<proteinExistence type="predicted"/>
<evidence type="ECO:0000256" key="2">
    <source>
        <dbReference type="ARBA" id="ARBA00023125"/>
    </source>
</evidence>
<dbReference type="EMBL" id="FUYG01000005">
    <property type="protein sequence ID" value="SKA95493.1"/>
    <property type="molecule type" value="Genomic_DNA"/>
</dbReference>
<dbReference type="GO" id="GO:0003677">
    <property type="term" value="F:DNA binding"/>
    <property type="evidence" value="ECO:0007669"/>
    <property type="project" value="UniProtKB-UniRule"/>
</dbReference>
<evidence type="ECO:0000313" key="8">
    <source>
        <dbReference type="Proteomes" id="UP000189735"/>
    </source>
</evidence>
<keyword evidence="2 4" id="KW-0238">DNA-binding</keyword>
<dbReference type="Proteomes" id="UP000189735">
    <property type="component" value="Unassembled WGS sequence"/>
</dbReference>
<organism evidence="7 8">
    <name type="scientific">Agreia bicolorata</name>
    <dbReference type="NCBI Taxonomy" id="110935"/>
    <lineage>
        <taxon>Bacteria</taxon>
        <taxon>Bacillati</taxon>
        <taxon>Actinomycetota</taxon>
        <taxon>Actinomycetes</taxon>
        <taxon>Micrococcales</taxon>
        <taxon>Microbacteriaceae</taxon>
        <taxon>Agreia</taxon>
    </lineage>
</organism>
<dbReference type="Pfam" id="PF16925">
    <property type="entry name" value="TetR_C_13"/>
    <property type="match status" value="1"/>
</dbReference>
<evidence type="ECO:0000256" key="5">
    <source>
        <dbReference type="SAM" id="MobiDB-lite"/>
    </source>
</evidence>